<dbReference type="AlphaFoldDB" id="A0A8K0D2B2"/>
<evidence type="ECO:0000313" key="2">
    <source>
        <dbReference type="Proteomes" id="UP000801492"/>
    </source>
</evidence>
<name>A0A8K0D2B2_IGNLU</name>
<accession>A0A8K0D2B2</accession>
<gene>
    <name evidence="1" type="ORF">ILUMI_10319</name>
</gene>
<evidence type="ECO:0000313" key="1">
    <source>
        <dbReference type="EMBL" id="KAF2895856.1"/>
    </source>
</evidence>
<sequence>MMKCWAPIHFKLIKMETTTSTISAQKIPADYTEFLVIAAKEFMTAISIQQMTSEILIALPGNCSVPERKLQLSFEANCIVKVSPGRCVYKIPKHAEEIQDHC</sequence>
<dbReference type="Proteomes" id="UP000801492">
    <property type="component" value="Unassembled WGS sequence"/>
</dbReference>
<keyword evidence="2" id="KW-1185">Reference proteome</keyword>
<protein>
    <submittedName>
        <fullName evidence="1">Uncharacterized protein</fullName>
    </submittedName>
</protein>
<comment type="caution">
    <text evidence="1">The sequence shown here is derived from an EMBL/GenBank/DDBJ whole genome shotgun (WGS) entry which is preliminary data.</text>
</comment>
<reference evidence="1" key="1">
    <citation type="submission" date="2019-08" db="EMBL/GenBank/DDBJ databases">
        <title>The genome of the North American firefly Photinus pyralis.</title>
        <authorList>
            <consortium name="Photinus pyralis genome working group"/>
            <person name="Fallon T.R."/>
            <person name="Sander Lower S.E."/>
            <person name="Weng J.-K."/>
        </authorList>
    </citation>
    <scope>NUCLEOTIDE SEQUENCE</scope>
    <source>
        <strain evidence="1">TRF0915ILg1</strain>
        <tissue evidence="1">Whole body</tissue>
    </source>
</reference>
<dbReference type="EMBL" id="VTPC01005592">
    <property type="protein sequence ID" value="KAF2895856.1"/>
    <property type="molecule type" value="Genomic_DNA"/>
</dbReference>
<organism evidence="1 2">
    <name type="scientific">Ignelater luminosus</name>
    <name type="common">Cucubano</name>
    <name type="synonym">Pyrophorus luminosus</name>
    <dbReference type="NCBI Taxonomy" id="2038154"/>
    <lineage>
        <taxon>Eukaryota</taxon>
        <taxon>Metazoa</taxon>
        <taxon>Ecdysozoa</taxon>
        <taxon>Arthropoda</taxon>
        <taxon>Hexapoda</taxon>
        <taxon>Insecta</taxon>
        <taxon>Pterygota</taxon>
        <taxon>Neoptera</taxon>
        <taxon>Endopterygota</taxon>
        <taxon>Coleoptera</taxon>
        <taxon>Polyphaga</taxon>
        <taxon>Elateriformia</taxon>
        <taxon>Elateroidea</taxon>
        <taxon>Elateridae</taxon>
        <taxon>Agrypninae</taxon>
        <taxon>Pyrophorini</taxon>
        <taxon>Ignelater</taxon>
    </lineage>
</organism>
<proteinExistence type="predicted"/>